<dbReference type="PANTHER" id="PTHR45717:SF15">
    <property type="entry name" value="AGL218WP"/>
    <property type="match status" value="1"/>
</dbReference>
<evidence type="ECO:0000313" key="9">
    <source>
        <dbReference type="EMBL" id="OTG10597.1"/>
    </source>
</evidence>
<feature type="repeat" description="PPR" evidence="6">
    <location>
        <begin position="420"/>
        <end position="454"/>
    </location>
</feature>
<comment type="subcellular location">
    <subcellularLocation>
        <location evidence="1">Mitochondrion</location>
    </subcellularLocation>
</comment>
<evidence type="ECO:0000256" key="1">
    <source>
        <dbReference type="ARBA" id="ARBA00004173"/>
    </source>
</evidence>
<accession>A0A251THI8</accession>
<protein>
    <submittedName>
        <fullName evidence="9">Putative pentatricopeptide repeat-containing protein</fullName>
    </submittedName>
    <submittedName>
        <fullName evidence="8">Tetratricopeptide-like helical domain superfamily, pentacotripeptide-repeat region of PRORP</fullName>
    </submittedName>
</protein>
<feature type="domain" description="PROP1-like PPR" evidence="7">
    <location>
        <begin position="217"/>
        <end position="378"/>
    </location>
</feature>
<sequence>MLAIRRASVRIRFQPLPSVTVRACDARFDTTTSSYMGDIGFGGPPPPTLLVRSFSFGSQSFLIGGIHSFSSLAGSESDKEPIKEADMSESENELGLLDTEEEIVENKGGQRKGLSGLFKVVVDSSSAPPNIKNALDKWVEGHDLSRSEISHTMFELRRRKMYGKALQLSEWLESQESIEISERDYASRVDLIAKVRGTQKAEAYIEKIPESFKGEIVYRTLLANCVLNNDVKKSEKVFNKMKDLNLPVTAFACNQLLLLYKRTDKKKIADVLLLMEKEDVKPSLFTYRLLIETKGMSHDIIGMEQVLETMKAEGLEPDSRLQSVLARQYVYAGMNEKARAVLNEMEGSNLSENRGVYSSLLQIYALLGSVDDVKRVWEACETNPRLEECMNAIEAFGKLKNVAEAEAVFDLMSKKWNRLSAKYYTSMLKVYANNKMLLKGKEIVKQMSDSGCRLGPLTWDALVKLYIESGEIEKADSILNKASQQLSMKPLFSTYMLILDEYAKKGDVHNAEKIFYKMRQVGYVSRYRQYDSLLQAYINAKAPLYGFRERLKADNVFPSKTLAERLAQVDAFKKTAVSDLLD</sequence>
<organism evidence="9 10">
    <name type="scientific">Helianthus annuus</name>
    <name type="common">Common sunflower</name>
    <dbReference type="NCBI Taxonomy" id="4232"/>
    <lineage>
        <taxon>Eukaryota</taxon>
        <taxon>Viridiplantae</taxon>
        <taxon>Streptophyta</taxon>
        <taxon>Embryophyta</taxon>
        <taxon>Tracheophyta</taxon>
        <taxon>Spermatophyta</taxon>
        <taxon>Magnoliopsida</taxon>
        <taxon>eudicotyledons</taxon>
        <taxon>Gunneridae</taxon>
        <taxon>Pentapetalae</taxon>
        <taxon>asterids</taxon>
        <taxon>campanulids</taxon>
        <taxon>Asterales</taxon>
        <taxon>Asteraceae</taxon>
        <taxon>Asteroideae</taxon>
        <taxon>Heliantheae alliance</taxon>
        <taxon>Heliantheae</taxon>
        <taxon>Helianthus</taxon>
    </lineage>
</organism>
<reference evidence="8 10" key="1">
    <citation type="journal article" date="2017" name="Nature">
        <title>The sunflower genome provides insights into oil metabolism, flowering and Asterid evolution.</title>
        <authorList>
            <person name="Badouin H."/>
            <person name="Gouzy J."/>
            <person name="Grassa C.J."/>
            <person name="Murat F."/>
            <person name="Staton S.E."/>
            <person name="Cottret L."/>
            <person name="Lelandais-Briere C."/>
            <person name="Owens G.L."/>
            <person name="Carrere S."/>
            <person name="Mayjonade B."/>
            <person name="Legrand L."/>
            <person name="Gill N."/>
            <person name="Kane N.C."/>
            <person name="Bowers J.E."/>
            <person name="Hubner S."/>
            <person name="Bellec A."/>
            <person name="Berard A."/>
            <person name="Berges H."/>
            <person name="Blanchet N."/>
            <person name="Boniface M.C."/>
            <person name="Brunel D."/>
            <person name="Catrice O."/>
            <person name="Chaidir N."/>
            <person name="Claudel C."/>
            <person name="Donnadieu C."/>
            <person name="Faraut T."/>
            <person name="Fievet G."/>
            <person name="Helmstetter N."/>
            <person name="King M."/>
            <person name="Knapp S.J."/>
            <person name="Lai Z."/>
            <person name="Le Paslier M.C."/>
            <person name="Lippi Y."/>
            <person name="Lorenzon L."/>
            <person name="Mandel J.R."/>
            <person name="Marage G."/>
            <person name="Marchand G."/>
            <person name="Marquand E."/>
            <person name="Bret-Mestries E."/>
            <person name="Morien E."/>
            <person name="Nambeesan S."/>
            <person name="Nguyen T."/>
            <person name="Pegot-Espagnet P."/>
            <person name="Pouilly N."/>
            <person name="Raftis F."/>
            <person name="Sallet E."/>
            <person name="Schiex T."/>
            <person name="Thomas J."/>
            <person name="Vandecasteele C."/>
            <person name="Vares D."/>
            <person name="Vear F."/>
            <person name="Vautrin S."/>
            <person name="Crespi M."/>
            <person name="Mangin B."/>
            <person name="Burke J.M."/>
            <person name="Salse J."/>
            <person name="Munos S."/>
            <person name="Vincourt P."/>
            <person name="Rieseberg L.H."/>
            <person name="Langlade N.B."/>
        </authorList>
    </citation>
    <scope>NUCLEOTIDE SEQUENCE [LARGE SCALE GENOMIC DNA]</scope>
    <source>
        <strain evidence="10">cv. SF193</strain>
        <tissue evidence="8">Leaves</tissue>
    </source>
</reference>
<dbReference type="FunCoup" id="A0A251THI8">
    <property type="interactions" value="1685"/>
</dbReference>
<reference evidence="8" key="3">
    <citation type="submission" date="2020-06" db="EMBL/GenBank/DDBJ databases">
        <title>Helianthus annuus Genome sequencing and assembly Release 2.</title>
        <authorList>
            <person name="Gouzy J."/>
            <person name="Langlade N."/>
            <person name="Munos S."/>
        </authorList>
    </citation>
    <scope>NUCLEOTIDE SEQUENCE</scope>
    <source>
        <tissue evidence="8">Leaves</tissue>
    </source>
</reference>
<dbReference type="GO" id="GO:0005739">
    <property type="term" value="C:mitochondrion"/>
    <property type="evidence" value="ECO:0000318"/>
    <property type="project" value="GO_Central"/>
</dbReference>
<comment type="similarity">
    <text evidence="2">Belongs to the PPR family. P subfamily.</text>
</comment>
<dbReference type="InterPro" id="IPR011990">
    <property type="entry name" value="TPR-like_helical_dom_sf"/>
</dbReference>
<evidence type="ECO:0000313" key="8">
    <source>
        <dbReference type="EMBL" id="KAF5785975.1"/>
    </source>
</evidence>
<dbReference type="SUPFAM" id="SSF48452">
    <property type="entry name" value="TPR-like"/>
    <property type="match status" value="1"/>
</dbReference>
<dbReference type="Gene3D" id="1.25.40.10">
    <property type="entry name" value="Tetratricopeptide repeat domain"/>
    <property type="match status" value="2"/>
</dbReference>
<dbReference type="NCBIfam" id="TIGR00756">
    <property type="entry name" value="PPR"/>
    <property type="match status" value="2"/>
</dbReference>
<evidence type="ECO:0000313" key="10">
    <source>
        <dbReference type="Proteomes" id="UP000215914"/>
    </source>
</evidence>
<dbReference type="InterPro" id="IPR033443">
    <property type="entry name" value="PROP1-like_PPR_dom"/>
</dbReference>
<dbReference type="GO" id="GO:0003729">
    <property type="term" value="F:mRNA binding"/>
    <property type="evidence" value="ECO:0007669"/>
    <property type="project" value="UniProtKB-ARBA"/>
</dbReference>
<keyword evidence="3" id="KW-0677">Repeat</keyword>
<dbReference type="PANTHER" id="PTHR45717">
    <property type="entry name" value="OS12G0527900 PROTEIN"/>
    <property type="match status" value="1"/>
</dbReference>
<name>A0A251THI8_HELAN</name>
<gene>
    <name evidence="9" type="primary">PPR596</name>
    <name evidence="9" type="ORF">HannXRQ_Chr10g0289391</name>
    <name evidence="8" type="ORF">HanXRQr2_Chr10g0435181</name>
</gene>
<dbReference type="Proteomes" id="UP000215914">
    <property type="component" value="Chromosome 10"/>
</dbReference>
<proteinExistence type="inferred from homology"/>
<dbReference type="STRING" id="4232.A0A251THI8"/>
<keyword evidence="10" id="KW-1185">Reference proteome</keyword>
<dbReference type="AlphaFoldDB" id="A0A251THI8"/>
<dbReference type="OrthoDB" id="739241at2759"/>
<evidence type="ECO:0000256" key="3">
    <source>
        <dbReference type="ARBA" id="ARBA00022737"/>
    </source>
</evidence>
<evidence type="ECO:0000259" key="7">
    <source>
        <dbReference type="Pfam" id="PF17177"/>
    </source>
</evidence>
<dbReference type="EMBL" id="CM007899">
    <property type="protein sequence ID" value="OTG10597.1"/>
    <property type="molecule type" value="Genomic_DNA"/>
</dbReference>
<evidence type="ECO:0000256" key="2">
    <source>
        <dbReference type="ARBA" id="ARBA00007626"/>
    </source>
</evidence>
<dbReference type="EMBL" id="MNCJ02000325">
    <property type="protein sequence ID" value="KAF5785975.1"/>
    <property type="molecule type" value="Genomic_DNA"/>
</dbReference>
<dbReference type="Pfam" id="PF17177">
    <property type="entry name" value="PPR_long"/>
    <property type="match status" value="2"/>
</dbReference>
<dbReference type="FunFam" id="1.25.40.10:FF:000394">
    <property type="entry name" value="Pentatricopeptide repeat-containing protein, mitochondrial"/>
    <property type="match status" value="1"/>
</dbReference>
<reference evidence="9" key="2">
    <citation type="submission" date="2017-02" db="EMBL/GenBank/DDBJ databases">
        <title>Sunflower complete genome.</title>
        <authorList>
            <person name="Langlade N."/>
            <person name="Munos S."/>
        </authorList>
    </citation>
    <scope>NUCLEOTIDE SEQUENCE [LARGE SCALE GENOMIC DNA]</scope>
    <source>
        <tissue evidence="9">Leaves</tissue>
    </source>
</reference>
<dbReference type="Gramene" id="mRNA:HanXRQr2_Chr10g0435181">
    <property type="protein sequence ID" value="mRNA:HanXRQr2_Chr10g0435181"/>
    <property type="gene ID" value="HanXRQr2_Chr10g0435181"/>
</dbReference>
<feature type="domain" description="PROP1-like PPR" evidence="7">
    <location>
        <begin position="392"/>
        <end position="538"/>
    </location>
</feature>
<dbReference type="InterPro" id="IPR002885">
    <property type="entry name" value="PPR_rpt"/>
</dbReference>
<evidence type="ECO:0000256" key="5">
    <source>
        <dbReference type="ARBA" id="ARBA00023128"/>
    </source>
</evidence>
<feature type="repeat" description="PPR" evidence="6">
    <location>
        <begin position="491"/>
        <end position="525"/>
    </location>
</feature>
<dbReference type="InParanoid" id="A0A251THI8"/>
<dbReference type="OMA" id="MYTTYLM"/>
<dbReference type="PROSITE" id="PS51375">
    <property type="entry name" value="PPR"/>
    <property type="match status" value="2"/>
</dbReference>
<evidence type="ECO:0000256" key="6">
    <source>
        <dbReference type="PROSITE-ProRule" id="PRU00708"/>
    </source>
</evidence>
<keyword evidence="4" id="KW-0809">Transit peptide</keyword>
<keyword evidence="5" id="KW-0496">Mitochondrion</keyword>
<evidence type="ECO:0000256" key="4">
    <source>
        <dbReference type="ARBA" id="ARBA00022946"/>
    </source>
</evidence>